<evidence type="ECO:0000313" key="2">
    <source>
        <dbReference type="EMBL" id="MFC3994396.1"/>
    </source>
</evidence>
<keyword evidence="2" id="KW-0378">Hydrolase</keyword>
<evidence type="ECO:0000313" key="3">
    <source>
        <dbReference type="Proteomes" id="UP001595847"/>
    </source>
</evidence>
<comment type="caution">
    <text evidence="2">The sequence shown here is derived from an EMBL/GenBank/DDBJ whole genome shotgun (WGS) entry which is preliminary data.</text>
</comment>
<dbReference type="PANTHER" id="PTHR43194">
    <property type="entry name" value="HYDROLASE ALPHA/BETA FOLD FAMILY"/>
    <property type="match status" value="1"/>
</dbReference>
<accession>A0ABV8FIA3</accession>
<dbReference type="InterPro" id="IPR050228">
    <property type="entry name" value="Carboxylesterase_BioH"/>
</dbReference>
<protein>
    <submittedName>
        <fullName evidence="2">Alpha/beta fold hydrolase</fullName>
    </submittedName>
</protein>
<dbReference type="InterPro" id="IPR000073">
    <property type="entry name" value="AB_hydrolase_1"/>
</dbReference>
<dbReference type="RefSeq" id="WP_378529272.1">
    <property type="nucleotide sequence ID" value="NZ_JBHSBH010000002.1"/>
</dbReference>
<proteinExistence type="predicted"/>
<dbReference type="Proteomes" id="UP001595847">
    <property type="component" value="Unassembled WGS sequence"/>
</dbReference>
<dbReference type="PANTHER" id="PTHR43194:SF2">
    <property type="entry name" value="PEROXISOMAL MEMBRANE PROTEIN LPX1"/>
    <property type="match status" value="1"/>
</dbReference>
<evidence type="ECO:0000259" key="1">
    <source>
        <dbReference type="Pfam" id="PF00561"/>
    </source>
</evidence>
<dbReference type="GO" id="GO:0016787">
    <property type="term" value="F:hydrolase activity"/>
    <property type="evidence" value="ECO:0007669"/>
    <property type="project" value="UniProtKB-KW"/>
</dbReference>
<dbReference type="InterPro" id="IPR029058">
    <property type="entry name" value="AB_hydrolase_fold"/>
</dbReference>
<feature type="domain" description="AB hydrolase-1" evidence="1">
    <location>
        <begin position="33"/>
        <end position="142"/>
    </location>
</feature>
<organism evidence="2 3">
    <name type="scientific">Nocardiopsis sediminis</name>
    <dbReference type="NCBI Taxonomy" id="1778267"/>
    <lineage>
        <taxon>Bacteria</taxon>
        <taxon>Bacillati</taxon>
        <taxon>Actinomycetota</taxon>
        <taxon>Actinomycetes</taxon>
        <taxon>Streptosporangiales</taxon>
        <taxon>Nocardiopsidaceae</taxon>
        <taxon>Nocardiopsis</taxon>
    </lineage>
</organism>
<dbReference type="SUPFAM" id="SSF53474">
    <property type="entry name" value="alpha/beta-Hydrolases"/>
    <property type="match status" value="1"/>
</dbReference>
<dbReference type="Gene3D" id="3.40.50.1820">
    <property type="entry name" value="alpha/beta hydrolase"/>
    <property type="match status" value="1"/>
</dbReference>
<keyword evidence="3" id="KW-1185">Reference proteome</keyword>
<name>A0ABV8FIA3_9ACTN</name>
<sequence>MTETRHPLPSERDRVIDSAGVPIAIRDFGGEGPPVLLLHGLGGTLEDWAPVAPLLTPHRRAVAVDLRNSGHSGDGPWEWDAVLGDIEAVAAAIGEPEPAVVGASIGGMIAVLWGERHPRCPGAVNLDGHPVLGVAQRHPGLDPDRAAEQREGLAAAFSAMEAQRADPLGPDAAEALAEAARAAARRIGASEASFAASVYRNLTAADGAGHRFQRPLPEPLARIRRAMEELDIFAAYERTRARTLAVLATEDTPGQGPFADLMAAHRRGVDEALAAIARESPHVRAAHLAGGHALLAERPADVARLALDFLAGHDG</sequence>
<dbReference type="EMBL" id="JBHSBH010000002">
    <property type="protein sequence ID" value="MFC3994396.1"/>
    <property type="molecule type" value="Genomic_DNA"/>
</dbReference>
<dbReference type="Pfam" id="PF00561">
    <property type="entry name" value="Abhydrolase_1"/>
    <property type="match status" value="1"/>
</dbReference>
<gene>
    <name evidence="2" type="ORF">ACFOVU_00600</name>
</gene>
<reference evidence="3" key="1">
    <citation type="journal article" date="2019" name="Int. J. Syst. Evol. Microbiol.">
        <title>The Global Catalogue of Microorganisms (GCM) 10K type strain sequencing project: providing services to taxonomists for standard genome sequencing and annotation.</title>
        <authorList>
            <consortium name="The Broad Institute Genomics Platform"/>
            <consortium name="The Broad Institute Genome Sequencing Center for Infectious Disease"/>
            <person name="Wu L."/>
            <person name="Ma J."/>
        </authorList>
    </citation>
    <scope>NUCLEOTIDE SEQUENCE [LARGE SCALE GENOMIC DNA]</scope>
    <source>
        <strain evidence="3">TBRC 1826</strain>
    </source>
</reference>